<gene>
    <name evidence="2" type="ORF">SAMN02583745_02296</name>
</gene>
<dbReference type="InterPro" id="IPR005939">
    <property type="entry name" value="BLH_phosphatase-like"/>
</dbReference>
<sequence>MNNTPLNIKYLTEYLAVSPQLLPSDMQKVMNAGFRSLIINLPDFELGDTQPTAESVMKEAEMLGLVCAYLPVSTPAITPTDCHRFKELVNSLPQPILAFCRSGNRCTILFNGLG</sequence>
<dbReference type="AlphaFoldDB" id="A0A1I0E928"/>
<dbReference type="SUPFAM" id="SSF52799">
    <property type="entry name" value="(Phosphotyrosine protein) phosphatases II"/>
    <property type="match status" value="1"/>
</dbReference>
<dbReference type="EMBL" id="FOHV01000024">
    <property type="protein sequence ID" value="SET41693.1"/>
    <property type="molecule type" value="Genomic_DNA"/>
</dbReference>
<dbReference type="GO" id="GO:0016787">
    <property type="term" value="F:hydrolase activity"/>
    <property type="evidence" value="ECO:0007669"/>
    <property type="project" value="InterPro"/>
</dbReference>
<dbReference type="Pfam" id="PF04273">
    <property type="entry name" value="BLH_phosphatase"/>
    <property type="match status" value="1"/>
</dbReference>
<dbReference type="InterPro" id="IPR029021">
    <property type="entry name" value="Prot-tyrosine_phosphatase-like"/>
</dbReference>
<proteinExistence type="predicted"/>
<dbReference type="Proteomes" id="UP000242642">
    <property type="component" value="Unassembled WGS sequence"/>
</dbReference>
<protein>
    <submittedName>
        <fullName evidence="2">TIGR01244 family protein</fullName>
    </submittedName>
</protein>
<evidence type="ECO:0000313" key="2">
    <source>
        <dbReference type="EMBL" id="SET41693.1"/>
    </source>
</evidence>
<evidence type="ECO:0000259" key="1">
    <source>
        <dbReference type="Pfam" id="PF04273"/>
    </source>
</evidence>
<dbReference type="RefSeq" id="WP_093321199.1">
    <property type="nucleotide sequence ID" value="NZ_FOHV01000024.1"/>
</dbReference>
<keyword evidence="3" id="KW-1185">Reference proteome</keyword>
<feature type="domain" description="Beta-lactamase hydrolase-like protein phosphatase-like" evidence="1">
    <location>
        <begin position="8"/>
        <end position="110"/>
    </location>
</feature>
<organism evidence="2 3">
    <name type="scientific">Thorsellia anophelis DSM 18579</name>
    <dbReference type="NCBI Taxonomy" id="1123402"/>
    <lineage>
        <taxon>Bacteria</taxon>
        <taxon>Pseudomonadati</taxon>
        <taxon>Pseudomonadota</taxon>
        <taxon>Gammaproteobacteria</taxon>
        <taxon>Enterobacterales</taxon>
        <taxon>Thorselliaceae</taxon>
        <taxon>Thorsellia</taxon>
    </lineage>
</organism>
<dbReference type="STRING" id="1123402.SAMN02583745_02296"/>
<accession>A0A1I0E928</accession>
<reference evidence="3" key="1">
    <citation type="submission" date="2016-10" db="EMBL/GenBank/DDBJ databases">
        <authorList>
            <person name="Varghese N."/>
            <person name="Submissions S."/>
        </authorList>
    </citation>
    <scope>NUCLEOTIDE SEQUENCE [LARGE SCALE GENOMIC DNA]</scope>
    <source>
        <strain evidence="3">DSM 18579</strain>
    </source>
</reference>
<dbReference type="OrthoDB" id="9802771at2"/>
<evidence type="ECO:0000313" key="3">
    <source>
        <dbReference type="Proteomes" id="UP000242642"/>
    </source>
</evidence>
<dbReference type="Gene3D" id="3.90.190.10">
    <property type="entry name" value="Protein tyrosine phosphatase superfamily"/>
    <property type="match status" value="1"/>
</dbReference>
<name>A0A1I0E928_9GAMM</name>